<evidence type="ECO:0000259" key="7">
    <source>
        <dbReference type="SMART" id="SM00382"/>
    </source>
</evidence>
<dbReference type="PANTHER" id="PTHR13779">
    <property type="entry name" value="WERNER HELICASE-INTERACTING PROTEIN 1 FAMILY MEMBER"/>
    <property type="match status" value="1"/>
</dbReference>
<dbReference type="InterPro" id="IPR051314">
    <property type="entry name" value="AAA_ATPase_RarA/MGS1/WRNIP1"/>
</dbReference>
<dbReference type="InterPro" id="IPR008921">
    <property type="entry name" value="DNA_pol3_clamp-load_cplx_C"/>
</dbReference>
<dbReference type="RefSeq" id="WP_249849003.1">
    <property type="nucleotide sequence ID" value="NZ_JAMGBD010000002.1"/>
</dbReference>
<evidence type="ECO:0000256" key="3">
    <source>
        <dbReference type="ARBA" id="ARBA00020776"/>
    </source>
</evidence>
<dbReference type="InterPro" id="IPR003959">
    <property type="entry name" value="ATPase_AAA_core"/>
</dbReference>
<gene>
    <name evidence="8" type="ORF">LZ536_11930</name>
</gene>
<sequence length="445" mass="48820">MADLFADDVPPPTTVHEPAADAPLADRIRPRSLDDIVGQEHLTGPDGAIGRMVAAGKLSSLILWGPPGTGKTSIARLLADAVGLRFVALSAVFSGVADLKKVFAEARQAAKAGQRTLLFVDEIHRFSRAQQDGFLPYVEDGTVTLVGATTENPSFELNAALLSRCQVLILHRLDHAALCKLLDRAEELTKRPLPLTSDARDALVASADGDGRFLLNQAETLFDVELEEQLDPAGLAGFLQRRVAVYDKDREGHYNLISALHKTIRGSDPQAALYYLARMLTAGEEPFYLLRRLTRAAMEDIGLADPQALVQCLAAKDAYDFLGSPEGELALVQACLYLAVAPKSNAAYSAQKTAWRSARETGSLMPPAHILNAPTKLMKDIGYGKNYAYDHSVEGAFSGQDYWPEGMTSETFYEPTDRGFEARVRERLAYWEEMRREKRNPSDEE</sequence>
<dbReference type="Pfam" id="PF00004">
    <property type="entry name" value="AAA"/>
    <property type="match status" value="1"/>
</dbReference>
<protein>
    <recommendedName>
        <fullName evidence="3">Replication-associated recombination protein A</fullName>
    </recommendedName>
</protein>
<dbReference type="Proteomes" id="UP001165363">
    <property type="component" value="Unassembled WGS sequence"/>
</dbReference>
<dbReference type="CDD" id="cd00009">
    <property type="entry name" value="AAA"/>
    <property type="match status" value="1"/>
</dbReference>
<keyword evidence="9" id="KW-1185">Reference proteome</keyword>
<dbReference type="Pfam" id="PF12002">
    <property type="entry name" value="MgsA_C"/>
    <property type="match status" value="1"/>
</dbReference>
<dbReference type="InterPro" id="IPR003593">
    <property type="entry name" value="AAA+_ATPase"/>
</dbReference>
<dbReference type="Gene3D" id="1.20.272.10">
    <property type="match status" value="1"/>
</dbReference>
<evidence type="ECO:0000256" key="1">
    <source>
        <dbReference type="ARBA" id="ARBA00002393"/>
    </source>
</evidence>
<dbReference type="CDD" id="cd18139">
    <property type="entry name" value="HLD_clamp_RarA"/>
    <property type="match status" value="1"/>
</dbReference>
<comment type="similarity">
    <text evidence="2">Belongs to the AAA ATPase family. RarA/MGS1/WRNIP1 subfamily.</text>
</comment>
<feature type="region of interest" description="Disordered" evidence="6">
    <location>
        <begin position="1"/>
        <end position="20"/>
    </location>
</feature>
<name>A0ABT0RPM5_9SPHN</name>
<dbReference type="PANTHER" id="PTHR13779:SF7">
    <property type="entry name" value="ATPASE WRNIP1"/>
    <property type="match status" value="1"/>
</dbReference>
<dbReference type="SUPFAM" id="SSF48019">
    <property type="entry name" value="post-AAA+ oligomerization domain-like"/>
    <property type="match status" value="1"/>
</dbReference>
<dbReference type="InterPro" id="IPR027417">
    <property type="entry name" value="P-loop_NTPase"/>
</dbReference>
<accession>A0ABT0RPM5</accession>
<reference evidence="8" key="1">
    <citation type="submission" date="2022-05" db="EMBL/GenBank/DDBJ databases">
        <authorList>
            <person name="Jo J.-H."/>
            <person name="Im W.-T."/>
        </authorList>
    </citation>
    <scope>NUCLEOTIDE SEQUENCE</scope>
    <source>
        <strain evidence="8">SE158</strain>
    </source>
</reference>
<evidence type="ECO:0000256" key="6">
    <source>
        <dbReference type="SAM" id="MobiDB-lite"/>
    </source>
</evidence>
<dbReference type="SUPFAM" id="SSF52540">
    <property type="entry name" value="P-loop containing nucleoside triphosphate hydrolases"/>
    <property type="match status" value="1"/>
</dbReference>
<comment type="function">
    <text evidence="1">DNA-dependent ATPase that plays important roles in cellular responses to stalled DNA replication processes.</text>
</comment>
<keyword evidence="5" id="KW-0067">ATP-binding</keyword>
<dbReference type="SMART" id="SM00382">
    <property type="entry name" value="AAA"/>
    <property type="match status" value="1"/>
</dbReference>
<dbReference type="Pfam" id="PF16193">
    <property type="entry name" value="AAA_assoc_2"/>
    <property type="match status" value="1"/>
</dbReference>
<evidence type="ECO:0000313" key="8">
    <source>
        <dbReference type="EMBL" id="MCL6684601.1"/>
    </source>
</evidence>
<dbReference type="InterPro" id="IPR032423">
    <property type="entry name" value="AAA_assoc_2"/>
</dbReference>
<evidence type="ECO:0000256" key="4">
    <source>
        <dbReference type="ARBA" id="ARBA00022741"/>
    </source>
</evidence>
<feature type="domain" description="AAA+ ATPase" evidence="7">
    <location>
        <begin position="57"/>
        <end position="173"/>
    </location>
</feature>
<dbReference type="Gene3D" id="3.40.50.300">
    <property type="entry name" value="P-loop containing nucleotide triphosphate hydrolases"/>
    <property type="match status" value="1"/>
</dbReference>
<evidence type="ECO:0000256" key="2">
    <source>
        <dbReference type="ARBA" id="ARBA00008959"/>
    </source>
</evidence>
<proteinExistence type="inferred from homology"/>
<keyword evidence="4" id="KW-0547">Nucleotide-binding</keyword>
<dbReference type="Gene3D" id="1.10.3710.10">
    <property type="entry name" value="DNA polymerase III clamp loader subunits, C-terminal domain"/>
    <property type="match status" value="1"/>
</dbReference>
<evidence type="ECO:0000256" key="5">
    <source>
        <dbReference type="ARBA" id="ARBA00022840"/>
    </source>
</evidence>
<evidence type="ECO:0000313" key="9">
    <source>
        <dbReference type="Proteomes" id="UP001165363"/>
    </source>
</evidence>
<comment type="caution">
    <text evidence="8">The sequence shown here is derived from an EMBL/GenBank/DDBJ whole genome shotgun (WGS) entry which is preliminary data.</text>
</comment>
<dbReference type="EMBL" id="JAMGBD010000002">
    <property type="protein sequence ID" value="MCL6684601.1"/>
    <property type="molecule type" value="Genomic_DNA"/>
</dbReference>
<dbReference type="InterPro" id="IPR021886">
    <property type="entry name" value="MgsA_C"/>
</dbReference>
<organism evidence="8 9">
    <name type="scientific">Sphingomonas alba</name>
    <dbReference type="NCBI Taxonomy" id="2908208"/>
    <lineage>
        <taxon>Bacteria</taxon>
        <taxon>Pseudomonadati</taxon>
        <taxon>Pseudomonadota</taxon>
        <taxon>Alphaproteobacteria</taxon>
        <taxon>Sphingomonadales</taxon>
        <taxon>Sphingomonadaceae</taxon>
        <taxon>Sphingomonas</taxon>
    </lineage>
</organism>